<organism evidence="7 8">
    <name type="scientific">Nitrincola iocasae</name>
    <dbReference type="NCBI Taxonomy" id="2614693"/>
    <lineage>
        <taxon>Bacteria</taxon>
        <taxon>Pseudomonadati</taxon>
        <taxon>Pseudomonadota</taxon>
        <taxon>Gammaproteobacteria</taxon>
        <taxon>Oceanospirillales</taxon>
        <taxon>Oceanospirillaceae</taxon>
        <taxon>Nitrincola</taxon>
    </lineage>
</organism>
<protein>
    <submittedName>
        <fullName evidence="7">LPS export ABC transporter periplasmic protein LptC</fullName>
    </submittedName>
</protein>
<accession>A0A5J6LFY7</accession>
<dbReference type="GO" id="GO:0015221">
    <property type="term" value="F:lipopolysaccharide transmembrane transporter activity"/>
    <property type="evidence" value="ECO:0007669"/>
    <property type="project" value="InterPro"/>
</dbReference>
<keyword evidence="2" id="KW-0997">Cell inner membrane</keyword>
<dbReference type="GO" id="GO:0030288">
    <property type="term" value="C:outer membrane-bounded periplasmic space"/>
    <property type="evidence" value="ECO:0007669"/>
    <property type="project" value="TreeGrafter"/>
</dbReference>
<reference evidence="7 8" key="1">
    <citation type="submission" date="2019-09" db="EMBL/GenBank/DDBJ databases">
        <title>Nitrincola iocasae sp. nov., a bacterium isolated from the sediment collected at a cold seep field in South China Sea.</title>
        <authorList>
            <person name="Zhang H."/>
            <person name="Wang H."/>
            <person name="Li C."/>
        </authorList>
    </citation>
    <scope>NUCLEOTIDE SEQUENCE [LARGE SCALE GENOMIC DNA]</scope>
    <source>
        <strain evidence="7 8">KXZD1103</strain>
    </source>
</reference>
<proteinExistence type="predicted"/>
<evidence type="ECO:0000256" key="4">
    <source>
        <dbReference type="ARBA" id="ARBA00022989"/>
    </source>
</evidence>
<feature type="transmembrane region" description="Helical" evidence="6">
    <location>
        <begin position="7"/>
        <end position="26"/>
    </location>
</feature>
<dbReference type="KEGG" id="nik:F5I99_13780"/>
<evidence type="ECO:0000313" key="7">
    <source>
        <dbReference type="EMBL" id="QEW07477.1"/>
    </source>
</evidence>
<dbReference type="RefSeq" id="WP_151056935.1">
    <property type="nucleotide sequence ID" value="NZ_CP044222.1"/>
</dbReference>
<evidence type="ECO:0000256" key="3">
    <source>
        <dbReference type="ARBA" id="ARBA00022692"/>
    </source>
</evidence>
<dbReference type="Gene3D" id="2.60.450.10">
    <property type="entry name" value="Lipopolysaccharide (LPS) transport protein A like domain"/>
    <property type="match status" value="1"/>
</dbReference>
<dbReference type="PANTHER" id="PTHR37481">
    <property type="entry name" value="LIPOPOLYSACCHARIDE EXPORT SYSTEM PROTEIN LPTC"/>
    <property type="match status" value="1"/>
</dbReference>
<dbReference type="PANTHER" id="PTHR37481:SF1">
    <property type="entry name" value="LIPOPOLYSACCHARIDE EXPORT SYSTEM PROTEIN LPTC"/>
    <property type="match status" value="1"/>
</dbReference>
<evidence type="ECO:0000313" key="8">
    <source>
        <dbReference type="Proteomes" id="UP000325606"/>
    </source>
</evidence>
<sequence>MLNAARLKLITGLAILLAALVYWGFFGSPSETLTGNPNDPERVDFFIRDAYITDFDENGQVSSIIQSPHLQHYPAPELITLNSPLITLPRDTRGDTQISSDLGSMLDDESKIELAGNVRVIDNPAADTPWVLTTSVMTLLPPDDYAETDAPVQIQQGTNRTDAIGMQAWLREHRIDLLSDVRGYYATY</sequence>
<dbReference type="GO" id="GO:0017089">
    <property type="term" value="F:glycolipid transfer activity"/>
    <property type="evidence" value="ECO:0007669"/>
    <property type="project" value="TreeGrafter"/>
</dbReference>
<evidence type="ECO:0000256" key="5">
    <source>
        <dbReference type="ARBA" id="ARBA00023136"/>
    </source>
</evidence>
<dbReference type="Proteomes" id="UP000325606">
    <property type="component" value="Chromosome"/>
</dbReference>
<dbReference type="InterPro" id="IPR026265">
    <property type="entry name" value="LptC"/>
</dbReference>
<keyword evidence="3 6" id="KW-0812">Transmembrane</keyword>
<dbReference type="NCBIfam" id="TIGR04409">
    <property type="entry name" value="LptC_YrbK"/>
    <property type="match status" value="1"/>
</dbReference>
<evidence type="ECO:0000256" key="2">
    <source>
        <dbReference type="ARBA" id="ARBA00022519"/>
    </source>
</evidence>
<dbReference type="AlphaFoldDB" id="A0A5J6LFY7"/>
<keyword evidence="8" id="KW-1185">Reference proteome</keyword>
<dbReference type="EMBL" id="CP044222">
    <property type="protein sequence ID" value="QEW07477.1"/>
    <property type="molecule type" value="Genomic_DNA"/>
</dbReference>
<keyword evidence="1" id="KW-1003">Cell membrane</keyword>
<name>A0A5J6LFY7_9GAMM</name>
<dbReference type="GO" id="GO:0005886">
    <property type="term" value="C:plasma membrane"/>
    <property type="evidence" value="ECO:0007669"/>
    <property type="project" value="InterPro"/>
</dbReference>
<gene>
    <name evidence="7" type="primary">lptC</name>
    <name evidence="7" type="ORF">F5I99_13780</name>
</gene>
<evidence type="ECO:0000256" key="1">
    <source>
        <dbReference type="ARBA" id="ARBA00022475"/>
    </source>
</evidence>
<dbReference type="InterPro" id="IPR010664">
    <property type="entry name" value="LipoPS_assembly_LptC-rel"/>
</dbReference>
<dbReference type="Pfam" id="PF06835">
    <property type="entry name" value="LptC"/>
    <property type="match status" value="1"/>
</dbReference>
<evidence type="ECO:0000256" key="6">
    <source>
        <dbReference type="SAM" id="Phobius"/>
    </source>
</evidence>
<keyword evidence="5 6" id="KW-0472">Membrane</keyword>
<dbReference type="InterPro" id="IPR052363">
    <property type="entry name" value="LPS_export_LptC"/>
</dbReference>
<keyword evidence="4 6" id="KW-1133">Transmembrane helix</keyword>